<reference evidence="14 15" key="1">
    <citation type="submission" date="2017-09" db="EMBL/GenBank/DDBJ databases">
        <title>WGS assembly of Aquilegia coerulea Goldsmith.</title>
        <authorList>
            <person name="Hodges S."/>
            <person name="Kramer E."/>
            <person name="Nordborg M."/>
            <person name="Tomkins J."/>
            <person name="Borevitz J."/>
            <person name="Derieg N."/>
            <person name="Yan J."/>
            <person name="Mihaltcheva S."/>
            <person name="Hayes R.D."/>
            <person name="Rokhsar D."/>
        </authorList>
    </citation>
    <scope>NUCLEOTIDE SEQUENCE [LARGE SCALE GENOMIC DNA]</scope>
    <source>
        <strain evidence="15">cv. Goldsmith</strain>
    </source>
</reference>
<dbReference type="GO" id="GO:0005506">
    <property type="term" value="F:iron ion binding"/>
    <property type="evidence" value="ECO:0007669"/>
    <property type="project" value="InterPro"/>
</dbReference>
<feature type="binding site" description="axial binding residue" evidence="12">
    <location>
        <position position="259"/>
    </location>
    <ligand>
        <name>heme</name>
        <dbReference type="ChEBI" id="CHEBI:30413"/>
    </ligand>
    <ligandPart>
        <name>Fe</name>
        <dbReference type="ChEBI" id="CHEBI:18248"/>
    </ligandPart>
</feature>
<organism evidence="14 15">
    <name type="scientific">Aquilegia coerulea</name>
    <name type="common">Rocky mountain columbine</name>
    <dbReference type="NCBI Taxonomy" id="218851"/>
    <lineage>
        <taxon>Eukaryota</taxon>
        <taxon>Viridiplantae</taxon>
        <taxon>Streptophyta</taxon>
        <taxon>Embryophyta</taxon>
        <taxon>Tracheophyta</taxon>
        <taxon>Spermatophyta</taxon>
        <taxon>Magnoliopsida</taxon>
        <taxon>Ranunculales</taxon>
        <taxon>Ranunculaceae</taxon>
        <taxon>Thalictroideae</taxon>
        <taxon>Aquilegia</taxon>
    </lineage>
</organism>
<dbReference type="PANTHER" id="PTHR47953:SF19">
    <property type="entry name" value="OS06G0641600 PROTEIN"/>
    <property type="match status" value="1"/>
</dbReference>
<evidence type="ECO:0000256" key="8">
    <source>
        <dbReference type="ARBA" id="ARBA00023002"/>
    </source>
</evidence>
<evidence type="ECO:0008006" key="16">
    <source>
        <dbReference type="Google" id="ProtNLM"/>
    </source>
</evidence>
<keyword evidence="15" id="KW-1185">Reference proteome</keyword>
<evidence type="ECO:0000256" key="6">
    <source>
        <dbReference type="ARBA" id="ARBA00022723"/>
    </source>
</evidence>
<name>A0A2G5C933_AQUCA</name>
<dbReference type="InterPro" id="IPR001128">
    <property type="entry name" value="Cyt_P450"/>
</dbReference>
<proteinExistence type="inferred from homology"/>
<comment type="cofactor">
    <cofactor evidence="1 12">
        <name>heme</name>
        <dbReference type="ChEBI" id="CHEBI:30413"/>
    </cofactor>
</comment>
<evidence type="ECO:0000256" key="10">
    <source>
        <dbReference type="ARBA" id="ARBA00023033"/>
    </source>
</evidence>
<keyword evidence="7" id="KW-1133">Transmembrane helix</keyword>
<evidence type="ECO:0000256" key="7">
    <source>
        <dbReference type="ARBA" id="ARBA00022989"/>
    </source>
</evidence>
<dbReference type="EMBL" id="KZ305097">
    <property type="protein sequence ID" value="PIA27337.1"/>
    <property type="molecule type" value="Genomic_DNA"/>
</dbReference>
<keyword evidence="11" id="KW-0472">Membrane</keyword>
<dbReference type="InterPro" id="IPR036396">
    <property type="entry name" value="Cyt_P450_sf"/>
</dbReference>
<dbReference type="PRINTS" id="PR00463">
    <property type="entry name" value="EP450I"/>
</dbReference>
<keyword evidence="8 13" id="KW-0560">Oxidoreductase</keyword>
<dbReference type="PRINTS" id="PR00385">
    <property type="entry name" value="P450"/>
</dbReference>
<evidence type="ECO:0000256" key="3">
    <source>
        <dbReference type="ARBA" id="ARBA00010617"/>
    </source>
</evidence>
<evidence type="ECO:0000256" key="13">
    <source>
        <dbReference type="RuleBase" id="RU000461"/>
    </source>
</evidence>
<evidence type="ECO:0000256" key="9">
    <source>
        <dbReference type="ARBA" id="ARBA00023004"/>
    </source>
</evidence>
<comment type="subcellular location">
    <subcellularLocation>
        <location evidence="2">Membrane</location>
        <topology evidence="2">Single-pass membrane protein</topology>
    </subcellularLocation>
</comment>
<evidence type="ECO:0000313" key="14">
    <source>
        <dbReference type="EMBL" id="PIA27337.1"/>
    </source>
</evidence>
<keyword evidence="9 12" id="KW-0408">Iron</keyword>
<evidence type="ECO:0000256" key="1">
    <source>
        <dbReference type="ARBA" id="ARBA00001971"/>
    </source>
</evidence>
<comment type="similarity">
    <text evidence="3 13">Belongs to the cytochrome P450 family.</text>
</comment>
<dbReference type="InterPro" id="IPR052306">
    <property type="entry name" value="CYP450_71D"/>
</dbReference>
<gene>
    <name evidence="14" type="ORF">AQUCO_08000013v1</name>
</gene>
<dbReference type="PANTHER" id="PTHR47953">
    <property type="entry name" value="OS08G0105600 PROTEIN"/>
    <property type="match status" value="1"/>
</dbReference>
<evidence type="ECO:0000256" key="2">
    <source>
        <dbReference type="ARBA" id="ARBA00004167"/>
    </source>
</evidence>
<dbReference type="Proteomes" id="UP000230069">
    <property type="component" value="Unassembled WGS sequence"/>
</dbReference>
<dbReference type="GO" id="GO:0016705">
    <property type="term" value="F:oxidoreductase activity, acting on paired donors, with incorporation or reduction of molecular oxygen"/>
    <property type="evidence" value="ECO:0007669"/>
    <property type="project" value="InterPro"/>
</dbReference>
<dbReference type="Pfam" id="PF00067">
    <property type="entry name" value="p450"/>
    <property type="match status" value="1"/>
</dbReference>
<dbReference type="GO" id="GO:0004497">
    <property type="term" value="F:monooxygenase activity"/>
    <property type="evidence" value="ECO:0007669"/>
    <property type="project" value="UniProtKB-KW"/>
</dbReference>
<dbReference type="STRING" id="218851.A0A2G5C933"/>
<evidence type="ECO:0000256" key="12">
    <source>
        <dbReference type="PIRSR" id="PIRSR602401-1"/>
    </source>
</evidence>
<dbReference type="InterPro" id="IPR017972">
    <property type="entry name" value="Cyt_P450_CS"/>
</dbReference>
<dbReference type="GO" id="GO:0044550">
    <property type="term" value="P:secondary metabolite biosynthetic process"/>
    <property type="evidence" value="ECO:0007669"/>
    <property type="project" value="UniProtKB-ARBA"/>
</dbReference>
<dbReference type="GO" id="GO:0016020">
    <property type="term" value="C:membrane"/>
    <property type="evidence" value="ECO:0007669"/>
    <property type="project" value="UniProtKB-SubCell"/>
</dbReference>
<keyword evidence="5" id="KW-0812">Transmembrane</keyword>
<dbReference type="OrthoDB" id="548633at2759"/>
<evidence type="ECO:0000313" key="15">
    <source>
        <dbReference type="Proteomes" id="UP000230069"/>
    </source>
</evidence>
<dbReference type="Gene3D" id="1.10.630.10">
    <property type="entry name" value="Cytochrome P450"/>
    <property type="match status" value="1"/>
</dbReference>
<keyword evidence="4 12" id="KW-0349">Heme</keyword>
<evidence type="ECO:0000256" key="11">
    <source>
        <dbReference type="ARBA" id="ARBA00023136"/>
    </source>
</evidence>
<keyword evidence="10 13" id="KW-0503">Monooxygenase</keyword>
<dbReference type="PROSITE" id="PS00086">
    <property type="entry name" value="CYTOCHROME_P450"/>
    <property type="match status" value="1"/>
</dbReference>
<dbReference type="GO" id="GO:0020037">
    <property type="term" value="F:heme binding"/>
    <property type="evidence" value="ECO:0007669"/>
    <property type="project" value="InterPro"/>
</dbReference>
<keyword evidence="6 12" id="KW-0479">Metal-binding</keyword>
<evidence type="ECO:0000256" key="4">
    <source>
        <dbReference type="ARBA" id="ARBA00022617"/>
    </source>
</evidence>
<sequence length="313" mass="35426">MVITQKIVSLTVDIIARAAFGKTCEEKDAFISVVENIVRLTGGFYIADLFPSLTFLETIKMTHQRMDIAREHKKKGTKTEMTIEGEVQEDLVDVLLRIHEGEELEVPITMDTIKAVTFVRTDTSSTTLEWTFAELLRNPRIMEKAQAEVRKIFRGKATIDQADIDKLDYLRLVIKESLRLHPPPPLLVPRECSKTCEIDGYEIPKGSKVMVNVWVMGRDPENWKDPESFLPKRGPLNLACQPKTKNFKYIPFGAGRRACPGILFGIANIELPLALRGPCSHDDMIWTLRWQSFGPCLCKPSGPILVSLQTMKI</sequence>
<dbReference type="SUPFAM" id="SSF48264">
    <property type="entry name" value="Cytochrome P450"/>
    <property type="match status" value="1"/>
</dbReference>
<dbReference type="AlphaFoldDB" id="A0A2G5C933"/>
<accession>A0A2G5C933</accession>
<dbReference type="InParanoid" id="A0A2G5C933"/>
<evidence type="ECO:0000256" key="5">
    <source>
        <dbReference type="ARBA" id="ARBA00022692"/>
    </source>
</evidence>
<dbReference type="InterPro" id="IPR002401">
    <property type="entry name" value="Cyt_P450_E_grp-I"/>
</dbReference>
<protein>
    <recommendedName>
        <fullName evidence="16">Cytochrome P450</fullName>
    </recommendedName>
</protein>